<gene>
    <name evidence="7" type="ORF">Tci_000067</name>
</gene>
<dbReference type="GO" id="GO:0019853">
    <property type="term" value="P:L-ascorbic acid biosynthetic process"/>
    <property type="evidence" value="ECO:0007669"/>
    <property type="project" value="TreeGrafter"/>
</dbReference>
<dbReference type="PANTHER" id="PTHR10907">
    <property type="entry name" value="REGUCALCIN"/>
    <property type="match status" value="1"/>
</dbReference>
<feature type="region of interest" description="Disordered" evidence="4">
    <location>
        <begin position="746"/>
        <end position="766"/>
    </location>
</feature>
<proteinExistence type="inferred from homology"/>
<comment type="caution">
    <text evidence="7">The sequence shown here is derived from an EMBL/GenBank/DDBJ whole genome shotgun (WGS) entry which is preliminary data.</text>
</comment>
<dbReference type="InterPro" id="IPR044151">
    <property type="entry name" value="ALDH_KGSADH"/>
</dbReference>
<evidence type="ECO:0008006" key="8">
    <source>
        <dbReference type="Google" id="ProtNLM"/>
    </source>
</evidence>
<evidence type="ECO:0000259" key="5">
    <source>
        <dbReference type="Pfam" id="PF00171"/>
    </source>
</evidence>
<feature type="binding site" evidence="3">
    <location>
        <position position="601"/>
    </location>
    <ligand>
        <name>substrate</name>
    </ligand>
</feature>
<dbReference type="FunFam" id="3.40.605.10:FF:000037">
    <property type="entry name" value="NADP-dependent fatty aldehyde dehydrogenase"/>
    <property type="match status" value="1"/>
</dbReference>
<evidence type="ECO:0000313" key="7">
    <source>
        <dbReference type="EMBL" id="GEU28089.1"/>
    </source>
</evidence>
<dbReference type="GO" id="GO:0016620">
    <property type="term" value="F:oxidoreductase activity, acting on the aldehyde or oxo group of donors, NAD or NADP as acceptor"/>
    <property type="evidence" value="ECO:0007669"/>
    <property type="project" value="InterPro"/>
</dbReference>
<comment type="similarity">
    <text evidence="1">Belongs to the SMP-30/CGR1 family.</text>
</comment>
<evidence type="ECO:0000256" key="3">
    <source>
        <dbReference type="PIRSR" id="PIRSR605511-2"/>
    </source>
</evidence>
<evidence type="ECO:0000256" key="1">
    <source>
        <dbReference type="ARBA" id="ARBA00008853"/>
    </source>
</evidence>
<evidence type="ECO:0000256" key="2">
    <source>
        <dbReference type="PIRSR" id="PIRSR605511-1"/>
    </source>
</evidence>
<organism evidence="7">
    <name type="scientific">Tanacetum cinerariifolium</name>
    <name type="common">Dalmatian daisy</name>
    <name type="synonym">Chrysanthemum cinerariifolium</name>
    <dbReference type="NCBI Taxonomy" id="118510"/>
    <lineage>
        <taxon>Eukaryota</taxon>
        <taxon>Viridiplantae</taxon>
        <taxon>Streptophyta</taxon>
        <taxon>Embryophyta</taxon>
        <taxon>Tracheophyta</taxon>
        <taxon>Spermatophyta</taxon>
        <taxon>Magnoliopsida</taxon>
        <taxon>eudicotyledons</taxon>
        <taxon>Gunneridae</taxon>
        <taxon>Pentapetalae</taxon>
        <taxon>asterids</taxon>
        <taxon>campanulids</taxon>
        <taxon>Asterales</taxon>
        <taxon>Asteraceae</taxon>
        <taxon>Asteroideae</taxon>
        <taxon>Anthemideae</taxon>
        <taxon>Anthemidinae</taxon>
        <taxon>Tanacetum</taxon>
    </lineage>
</organism>
<dbReference type="SUPFAM" id="SSF53720">
    <property type="entry name" value="ALDH-like"/>
    <property type="match status" value="1"/>
</dbReference>
<feature type="domain" description="Aldehyde dehydrogenase" evidence="5">
    <location>
        <begin position="18"/>
        <end position="465"/>
    </location>
</feature>
<dbReference type="InterPro" id="IPR016162">
    <property type="entry name" value="Ald_DH_N"/>
</dbReference>
<dbReference type="GO" id="GO:0004341">
    <property type="term" value="F:gluconolactonase activity"/>
    <property type="evidence" value="ECO:0007669"/>
    <property type="project" value="TreeGrafter"/>
</dbReference>
<keyword evidence="3" id="KW-0479">Metal-binding</keyword>
<feature type="binding site" evidence="3">
    <location>
        <position position="631"/>
    </location>
    <ligand>
        <name>a divalent metal cation</name>
        <dbReference type="ChEBI" id="CHEBI:60240"/>
    </ligand>
</feature>
<accession>A0A699GDN5</accession>
<name>A0A699GDN5_TANCI</name>
<protein>
    <recommendedName>
        <fullName evidence="8">Aldehyde dehydrogenase domain-containing protein</fullName>
    </recommendedName>
</protein>
<evidence type="ECO:0000256" key="4">
    <source>
        <dbReference type="SAM" id="MobiDB-lite"/>
    </source>
</evidence>
<evidence type="ECO:0000259" key="6">
    <source>
        <dbReference type="Pfam" id="PF08450"/>
    </source>
</evidence>
<dbReference type="Pfam" id="PF00171">
    <property type="entry name" value="Aldedh"/>
    <property type="match status" value="1"/>
</dbReference>
<feature type="binding site" evidence="3">
    <location>
        <position position="683"/>
    </location>
    <ligand>
        <name>a divalent metal cation</name>
        <dbReference type="ChEBI" id="CHEBI:60240"/>
    </ligand>
</feature>
<feature type="binding site" evidence="3">
    <location>
        <position position="583"/>
    </location>
    <ligand>
        <name>substrate</name>
    </ligand>
</feature>
<feature type="binding site" evidence="3">
    <location>
        <position position="494"/>
    </location>
    <ligand>
        <name>a divalent metal cation</name>
        <dbReference type="ChEBI" id="CHEBI:60240"/>
    </ligand>
</feature>
<dbReference type="GO" id="GO:0005509">
    <property type="term" value="F:calcium ion binding"/>
    <property type="evidence" value="ECO:0007669"/>
    <property type="project" value="TreeGrafter"/>
</dbReference>
<keyword evidence="3" id="KW-0862">Zinc</keyword>
<feature type="domain" description="SMP-30/Gluconolactonase/LRE-like region" evidence="6">
    <location>
        <begin position="492"/>
        <end position="741"/>
    </location>
</feature>
<dbReference type="Pfam" id="PF08450">
    <property type="entry name" value="SGL"/>
    <property type="match status" value="1"/>
</dbReference>
<dbReference type="Gene3D" id="2.120.10.30">
    <property type="entry name" value="TolB, C-terminal domain"/>
    <property type="match status" value="1"/>
</dbReference>
<sequence>MQVAGEMIIGGKALTGKEGTMKAIDPSRNVEIEPAFGLASAADLEQAAQLADAAFDPYRNTSLEVRAKFLETIADRIMDLGPTLIERAMQETGLPQARLEGERGRTVNQLKLFAKVVRDGRFQSATLDSALPERTPPRPDLRLRKIGLGPVAVFGASNFPLAFSVAGGDTASALAAGCPVIVKAHSAHLGTSELVGKAVAKAVEESGLPAGVFSMIIGSGQTVGQALVSHPAIKAVGFTGSRAGGLALMKTAAERKEPIPVYAEMSSINPVFLLPGALDNAKLPQAFADSLTMGAGQFCTNPGLLIGIKGEKLQAFVDATAGTIGAKAASTMLTPGIHKAYVSGVKNLAGVEGVEQVAVGQSTEAPCAAQAFLYQVPAKKFLADDKLEGEIFGPTSLLVVAEDEAELLAVANHVEGQLTGAVHATADDRDLAARLLPILERKVGRILFNGFGTGVEVAHAMVHGGPFPSTSDSRTTSVGASAIDRFLRPCAVGESPTWSAAESVFYWTDIPAKRIWRLDPATGATRFWTLDEMAGCIAIRAGGGLIAGMETGVFQLDLGEAEAAAQTKLATPGAALGEGMRFNDGRCDRQGRFWSGTMFMDMAAARPVGKLYRYDRRGISAPMVSDLLTQNGLGFSPDGRTMYLSDSHPLRRMVWAFDYDTIDGVPTNQRVFADLTQEVGRPDGAAVDAEGCYWVCGNDGGVILRFTPQGKLDRKVAVPMAKPAMCAFGGKDLDQLLVTSIPSGKPEDAEWGGAVSPSSGREVTSDRRCKCRPRRRVQRRVRHLARDGDEADAQTSDLFALRGLTISIPSRPWSRPTCRRAFPGSRGCGTRSATLRSSHRRWLHGVNIVIVSGRRVQRCVMHLARNDHILERHTLHVVHEPGLGRVHRRAEVAVGDRHIGDGHHGRRRLRAIVVGGDRPQQHDGLEAGAGFAILRHVPDPHVRDVDVVDHRGPGAHMVGRGNVIAVEGHHGAGRRGHLLAVDGRIGERGVVRGRELHAVRDRHVAYIKIAQVAAAIEVGLQADRDIERVGDPVGVLEDQLLRVHVLDAARHFAAQRDGAMAAVHDAVLDHDVLRRAELRVLVLAGLDGDAVVAGVEGAVFHQHVVARFGVEAVAVGAMAFAVHLADHQVAAVDRVVHPERRAHHVVPLQQHVGAADDLDHRRAQVVAHAEHAFGQPHARFRQRRQVLGVRPPGLVLAFDERALCAGKARRDVRQRPGVVGVFGVLRHFAGREIGRAALADGVDGLLLALPGPPAVAGLVERHAALAIEHAGPVVAGERDVVLAVGVDHRRIIEAVIALPARDRQLAVGAAVDVAVFGVVRRVMAEVHVRARVQVHVHVRQQHDRARAVPVPSRDHDAAAARVVARLDGRLEGGIAIMGFRGRRGDGVLALERHPGLDVGELACPGAEFGDDEILLAEDQRARHAVDNRLRLQPRVGRHCRAGGQSQREASCRQGLHHAAAPDVRRRGLLRIAQVLHRVDAVAGQVVPVIVGAVLDRPVGDGAGLVPVGPWPLAVDVGADARIEHYHLAHGFKRGFGQRAHRRAVNIGRAQRALVAGQRQLRIRRALGVVEPLAQQVKLAGARIGRTVVREAAGVEHETVARLDVGVRRGHVRHAAVAQRPDLGLVKIRDAVAENEIDVALDIRLVEEAARARGGRPGLHVQRVLEAEQAHVLELRLVGAVDLQGQRLVVHVVHIGQRFGAGVAGVLVVAVFERQVAGLEAVGLHPHGGRAEGADLVAVFYAVEHGAHFRRRRGKLLAVLRRVRRPRAGRIESCRDARGGGVLAVAVQGERRAAGRHVHQLRIRARFDQEVQAFGRLRLAVGDGAIDRFLHRIEHFDAIGLCRLIHHVVGCEHRAFGQRIGQRVPRIDAFLAGGTRVLEHFAIGVVFGLFGRELRAPRRFALRVGGGQAGHRQRRGNGADHVSPDHLRSAMNRRRFHGKGVRRIGAHSLHGGVAVGVQVQQRRALRGGRGAGHVGPWRQVILQHAVLEAAARERRYEHRHAAQRFDLLRVARDIGGELGFQVGGAPRFARLVVVAELDQHIRDAIRGAPAQQSFHFVPAAFGAKTAGTAAALGEVDAGVGAVHARTKRFAVAAVAGHGGVAHEDEARGLHRFGGMGRAGQQGCGGKEEGTENRWRHVDLSWSAERKGYSGATASPIDVNKSAARKRAGHAFEVGAHGLARRSRIVGGDGLQDAAMVLERFLAQFLGLEVFLELVPQATALVPQVIEGAHQRAVAGGAGDGQVEVAVGLLVAGVVGVVLLHLDHGLQDGVDGAVGGHAGGNGGHLGFDQAPCGQDFERAGAHFRQIGRRRALAHVHAGAAAYFDHAAQFERDQRFAQRGAADTELGGEIAFGGQAFAGGDMVGADQLLDAVGHHAVQARILTMLAGLTGVTCLVGKCGSSLLHRSSRFYVVAL</sequence>
<dbReference type="InterPro" id="IPR011042">
    <property type="entry name" value="6-blade_b-propeller_TolB-like"/>
</dbReference>
<dbReference type="InterPro" id="IPR005511">
    <property type="entry name" value="SMP-30"/>
</dbReference>
<dbReference type="InterPro" id="IPR016163">
    <property type="entry name" value="Ald_DH_C"/>
</dbReference>
<dbReference type="PANTHER" id="PTHR10907:SF47">
    <property type="entry name" value="REGUCALCIN"/>
    <property type="match status" value="1"/>
</dbReference>
<feature type="active site" description="Proton donor/acceptor" evidence="2">
    <location>
        <position position="683"/>
    </location>
</feature>
<dbReference type="InterPro" id="IPR015590">
    <property type="entry name" value="Aldehyde_DH_dom"/>
</dbReference>
<dbReference type="SUPFAM" id="SSF63829">
    <property type="entry name" value="Calcium-dependent phosphotriesterase"/>
    <property type="match status" value="1"/>
</dbReference>
<reference evidence="7" key="1">
    <citation type="journal article" date="2019" name="Sci. Rep.">
        <title>Draft genome of Tanacetum cinerariifolium, the natural source of mosquito coil.</title>
        <authorList>
            <person name="Yamashiro T."/>
            <person name="Shiraishi A."/>
            <person name="Satake H."/>
            <person name="Nakayama K."/>
        </authorList>
    </citation>
    <scope>NUCLEOTIDE SEQUENCE</scope>
</reference>
<dbReference type="PRINTS" id="PR01790">
    <property type="entry name" value="SMP30FAMILY"/>
</dbReference>
<dbReference type="InterPro" id="IPR016161">
    <property type="entry name" value="Ald_DH/histidinol_DH"/>
</dbReference>
<dbReference type="Gene3D" id="3.40.309.10">
    <property type="entry name" value="Aldehyde Dehydrogenase, Chain A, domain 2"/>
    <property type="match status" value="1"/>
</dbReference>
<comment type="cofactor">
    <cofactor evidence="3">
        <name>Zn(2+)</name>
        <dbReference type="ChEBI" id="CHEBI:29105"/>
    </cofactor>
    <text evidence="3">Binds 1 divalent metal cation per subunit.</text>
</comment>
<dbReference type="EMBL" id="BKCJ010000001">
    <property type="protein sequence ID" value="GEU28089.1"/>
    <property type="molecule type" value="Genomic_DNA"/>
</dbReference>
<feature type="region of interest" description="Disordered" evidence="4">
    <location>
        <begin position="1904"/>
        <end position="1924"/>
    </location>
</feature>
<dbReference type="InterPro" id="IPR013658">
    <property type="entry name" value="SGL"/>
</dbReference>
<dbReference type="CDD" id="cd07129">
    <property type="entry name" value="ALDH_KGSADH"/>
    <property type="match status" value="1"/>
</dbReference>
<feature type="binding site" evidence="3">
    <location>
        <position position="581"/>
    </location>
    <ligand>
        <name>substrate</name>
    </ligand>
</feature>
<dbReference type="Gene3D" id="3.40.605.10">
    <property type="entry name" value="Aldehyde Dehydrogenase, Chain A, domain 1"/>
    <property type="match status" value="1"/>
</dbReference>